<keyword evidence="3" id="KW-0805">Transcription regulation</keyword>
<evidence type="ECO:0000256" key="2">
    <source>
        <dbReference type="ARBA" id="ARBA00023012"/>
    </source>
</evidence>
<evidence type="ECO:0000256" key="3">
    <source>
        <dbReference type="ARBA" id="ARBA00023015"/>
    </source>
</evidence>
<evidence type="ECO:0000259" key="7">
    <source>
        <dbReference type="PROSITE" id="PS50110"/>
    </source>
</evidence>
<dbReference type="InterPro" id="IPR011006">
    <property type="entry name" value="CheY-like_superfamily"/>
</dbReference>
<keyword evidence="2" id="KW-0902">Two-component regulatory system</keyword>
<sequence>MSEKNPLYILIADNELFFAENVARYLSNELQARVEHVQTAGEARECLAQKRYDLLISDLDLADSPGGRWLRDMARRYPEQNLIITSAREVPQSIAGELKISPEYYLEKPFDLTELKARIVRLTGAEK</sequence>
<dbReference type="GO" id="GO:0000976">
    <property type="term" value="F:transcription cis-regulatory region binding"/>
    <property type="evidence" value="ECO:0007669"/>
    <property type="project" value="TreeGrafter"/>
</dbReference>
<name>A0A7V1PT65_CALAY</name>
<dbReference type="PANTHER" id="PTHR48111:SF1">
    <property type="entry name" value="TWO-COMPONENT RESPONSE REGULATOR ORR33"/>
    <property type="match status" value="1"/>
</dbReference>
<feature type="modified residue" description="4-aspartylphosphate" evidence="6">
    <location>
        <position position="58"/>
    </location>
</feature>
<comment type="caution">
    <text evidence="8">The sequence shown here is derived from an EMBL/GenBank/DDBJ whole genome shotgun (WGS) entry which is preliminary data.</text>
</comment>
<dbReference type="InterPro" id="IPR001789">
    <property type="entry name" value="Sig_transdc_resp-reg_receiver"/>
</dbReference>
<dbReference type="Proteomes" id="UP000886005">
    <property type="component" value="Unassembled WGS sequence"/>
</dbReference>
<evidence type="ECO:0000256" key="4">
    <source>
        <dbReference type="ARBA" id="ARBA00023125"/>
    </source>
</evidence>
<dbReference type="Gene3D" id="3.40.50.2300">
    <property type="match status" value="1"/>
</dbReference>
<dbReference type="InterPro" id="IPR039420">
    <property type="entry name" value="WalR-like"/>
</dbReference>
<dbReference type="AlphaFoldDB" id="A0A7V1PT65"/>
<keyword evidence="1 6" id="KW-0597">Phosphoprotein</keyword>
<evidence type="ECO:0000256" key="5">
    <source>
        <dbReference type="ARBA" id="ARBA00023163"/>
    </source>
</evidence>
<evidence type="ECO:0000256" key="6">
    <source>
        <dbReference type="PROSITE-ProRule" id="PRU00169"/>
    </source>
</evidence>
<protein>
    <submittedName>
        <fullName evidence="8">Response regulator</fullName>
    </submittedName>
</protein>
<dbReference type="GO" id="GO:0006355">
    <property type="term" value="P:regulation of DNA-templated transcription"/>
    <property type="evidence" value="ECO:0007669"/>
    <property type="project" value="TreeGrafter"/>
</dbReference>
<dbReference type="SMART" id="SM00448">
    <property type="entry name" value="REC"/>
    <property type="match status" value="1"/>
</dbReference>
<dbReference type="Pfam" id="PF00072">
    <property type="entry name" value="Response_reg"/>
    <property type="match status" value="1"/>
</dbReference>
<accession>A0A7V1PT65</accession>
<dbReference type="SUPFAM" id="SSF52172">
    <property type="entry name" value="CheY-like"/>
    <property type="match status" value="1"/>
</dbReference>
<evidence type="ECO:0000256" key="1">
    <source>
        <dbReference type="ARBA" id="ARBA00022553"/>
    </source>
</evidence>
<gene>
    <name evidence="8" type="ORF">ENJ10_00390</name>
</gene>
<dbReference type="PROSITE" id="PS50110">
    <property type="entry name" value="RESPONSE_REGULATORY"/>
    <property type="match status" value="1"/>
</dbReference>
<proteinExistence type="predicted"/>
<reference evidence="8" key="1">
    <citation type="journal article" date="2020" name="mSystems">
        <title>Genome- and Community-Level Interaction Insights into Carbon Utilization and Element Cycling Functions of Hydrothermarchaeota in Hydrothermal Sediment.</title>
        <authorList>
            <person name="Zhou Z."/>
            <person name="Liu Y."/>
            <person name="Xu W."/>
            <person name="Pan J."/>
            <person name="Luo Z.H."/>
            <person name="Li M."/>
        </authorList>
    </citation>
    <scope>NUCLEOTIDE SEQUENCE [LARGE SCALE GENOMIC DNA]</scope>
    <source>
        <strain evidence="8">HyVt-456</strain>
    </source>
</reference>
<keyword evidence="5" id="KW-0804">Transcription</keyword>
<evidence type="ECO:0000313" key="8">
    <source>
        <dbReference type="EMBL" id="HED09120.1"/>
    </source>
</evidence>
<feature type="domain" description="Response regulatory" evidence="7">
    <location>
        <begin position="8"/>
        <end position="123"/>
    </location>
</feature>
<dbReference type="GO" id="GO:0005829">
    <property type="term" value="C:cytosol"/>
    <property type="evidence" value="ECO:0007669"/>
    <property type="project" value="TreeGrafter"/>
</dbReference>
<dbReference type="EMBL" id="DRLD01000014">
    <property type="protein sequence ID" value="HED09120.1"/>
    <property type="molecule type" value="Genomic_DNA"/>
</dbReference>
<dbReference type="GO" id="GO:0032993">
    <property type="term" value="C:protein-DNA complex"/>
    <property type="evidence" value="ECO:0007669"/>
    <property type="project" value="TreeGrafter"/>
</dbReference>
<organism evidence="8">
    <name type="scientific">Caldithrix abyssi</name>
    <dbReference type="NCBI Taxonomy" id="187145"/>
    <lineage>
        <taxon>Bacteria</taxon>
        <taxon>Pseudomonadati</taxon>
        <taxon>Calditrichota</taxon>
        <taxon>Calditrichia</taxon>
        <taxon>Calditrichales</taxon>
        <taxon>Calditrichaceae</taxon>
        <taxon>Caldithrix</taxon>
    </lineage>
</organism>
<keyword evidence="4" id="KW-0238">DNA-binding</keyword>
<dbReference type="PANTHER" id="PTHR48111">
    <property type="entry name" value="REGULATOR OF RPOS"/>
    <property type="match status" value="1"/>
</dbReference>
<dbReference type="GO" id="GO:0000156">
    <property type="term" value="F:phosphorelay response regulator activity"/>
    <property type="evidence" value="ECO:0007669"/>
    <property type="project" value="TreeGrafter"/>
</dbReference>